<evidence type="ECO:0000313" key="2">
    <source>
        <dbReference type="EMBL" id="GAG96915.1"/>
    </source>
</evidence>
<accession>X1BPI3</accession>
<proteinExistence type="predicted"/>
<protein>
    <submittedName>
        <fullName evidence="2">Uncharacterized protein</fullName>
    </submittedName>
</protein>
<comment type="caution">
    <text evidence="2">The sequence shown here is derived from an EMBL/GenBank/DDBJ whole genome shotgun (WGS) entry which is preliminary data.</text>
</comment>
<evidence type="ECO:0000256" key="1">
    <source>
        <dbReference type="SAM" id="MobiDB-lite"/>
    </source>
</evidence>
<reference evidence="2" key="1">
    <citation type="journal article" date="2014" name="Front. Microbiol.">
        <title>High frequency of phylogenetically diverse reductive dehalogenase-homologous genes in deep subseafloor sedimentary metagenomes.</title>
        <authorList>
            <person name="Kawai M."/>
            <person name="Futagami T."/>
            <person name="Toyoda A."/>
            <person name="Takaki Y."/>
            <person name="Nishi S."/>
            <person name="Hori S."/>
            <person name="Arai W."/>
            <person name="Tsubouchi T."/>
            <person name="Morono Y."/>
            <person name="Uchiyama I."/>
            <person name="Ito T."/>
            <person name="Fujiyama A."/>
            <person name="Inagaki F."/>
            <person name="Takami H."/>
        </authorList>
    </citation>
    <scope>NUCLEOTIDE SEQUENCE</scope>
    <source>
        <strain evidence="2">Expedition CK06-06</strain>
    </source>
</reference>
<dbReference type="EMBL" id="BART01019841">
    <property type="protein sequence ID" value="GAG96915.1"/>
    <property type="molecule type" value="Genomic_DNA"/>
</dbReference>
<gene>
    <name evidence="2" type="ORF">S01H4_37018</name>
</gene>
<dbReference type="AlphaFoldDB" id="X1BPI3"/>
<organism evidence="2">
    <name type="scientific">marine sediment metagenome</name>
    <dbReference type="NCBI Taxonomy" id="412755"/>
    <lineage>
        <taxon>unclassified sequences</taxon>
        <taxon>metagenomes</taxon>
        <taxon>ecological metagenomes</taxon>
    </lineage>
</organism>
<sequence length="179" mass="20334">MSDWAEDAMLKAFPRDGTTYFLQLVDEPVLREVKGQWGPYTVLTVNLQFFAIDNVGEYHYMGPVTFKGQSCVFEDFTAYTHILLDVCYKVTGYKHGKHVDLEIEDTFDRQHPSRTLNQPASEPHKLRPAAVEQQPLIPPPPAAAGNTCQHDNCHFVGHEEEQDKELDGFYCKDCGERVG</sequence>
<feature type="region of interest" description="Disordered" evidence="1">
    <location>
        <begin position="110"/>
        <end position="129"/>
    </location>
</feature>
<name>X1BPI3_9ZZZZ</name>